<dbReference type="GO" id="GO:0008233">
    <property type="term" value="F:peptidase activity"/>
    <property type="evidence" value="ECO:0007669"/>
    <property type="project" value="UniProtKB-KW"/>
</dbReference>
<dbReference type="GO" id="GO:0006508">
    <property type="term" value="P:proteolysis"/>
    <property type="evidence" value="ECO:0007669"/>
    <property type="project" value="UniProtKB-KW"/>
</dbReference>
<evidence type="ECO:0000313" key="4">
    <source>
        <dbReference type="EMBL" id="KTC99132.1"/>
    </source>
</evidence>
<name>A0A0W0TUE3_LEGER</name>
<keyword evidence="4" id="KW-0645">Protease</keyword>
<dbReference type="STRING" id="448.Lery_0611"/>
<dbReference type="AlphaFoldDB" id="A0A0W0TUE3"/>
<protein>
    <submittedName>
        <fullName evidence="4">Zinc protease (Peptidase, M16 family)</fullName>
    </submittedName>
</protein>
<feature type="domain" description="Peptidase M16 C-terminal" evidence="3">
    <location>
        <begin position="193"/>
        <end position="364"/>
    </location>
</feature>
<dbReference type="RefSeq" id="WP_058525787.1">
    <property type="nucleotide sequence ID" value="NZ_CAAAHY010000009.1"/>
</dbReference>
<keyword evidence="1" id="KW-0732">Signal</keyword>
<dbReference type="InterPro" id="IPR011765">
    <property type="entry name" value="Pept_M16_N"/>
</dbReference>
<dbReference type="Pfam" id="PF05193">
    <property type="entry name" value="Peptidase_M16_C"/>
    <property type="match status" value="1"/>
</dbReference>
<dbReference type="EMBL" id="LNYA01000008">
    <property type="protein sequence ID" value="KTC99132.1"/>
    <property type="molecule type" value="Genomic_DNA"/>
</dbReference>
<accession>A0A0W0TUE3</accession>
<dbReference type="PANTHER" id="PTHR11851">
    <property type="entry name" value="METALLOPROTEASE"/>
    <property type="match status" value="1"/>
</dbReference>
<sequence length="432" mass="47790">MKRLFVIALLFSCAAATEANTFKTKKWETSHGAKVVFYQAKEVPMLDINVAFAAGSAYDDKQFGLASLTASMLDQGSGRFDASQIAETIADTGAQYNYETSRDMAVFRLKTLTSEAALKQSVDAFSLIINKPAFRQEAFNRQKNQLLMTIAQMQESPDDVANMTFFKQLYKNHPYAHPVNGTMETVKMLNTWQVRNFYKRYYVSANAVIVLVGAIDEEKAHQITEQLTEFLPKGEHAPCIPKAEALPAAEKVNIVFPSSQTMLRLGQVGISHASPNYFPLMVGNYILGGGALVSRLSTEVREKRGLTYGIYSQFVPMPGEGPFIISLATQNNQANTALQITRETLDNFLKMGPSEDELTAAKQYLAGNFPLSLASNNSIAGMLLRIAFYDLPDDYLDTYVARIEAVSVEDIKKAFDEAVKPAQMLLVTVGQK</sequence>
<evidence type="ECO:0000259" key="3">
    <source>
        <dbReference type="Pfam" id="PF05193"/>
    </source>
</evidence>
<comment type="caution">
    <text evidence="4">The sequence shown here is derived from an EMBL/GenBank/DDBJ whole genome shotgun (WGS) entry which is preliminary data.</text>
</comment>
<gene>
    <name evidence="4" type="ORF">Lery_0611</name>
</gene>
<dbReference type="InterPro" id="IPR007863">
    <property type="entry name" value="Peptidase_M16_C"/>
</dbReference>
<dbReference type="PANTHER" id="PTHR11851:SF224">
    <property type="entry name" value="PROCESSING PROTEASE"/>
    <property type="match status" value="1"/>
</dbReference>
<dbReference type="Gene3D" id="3.30.830.10">
    <property type="entry name" value="Metalloenzyme, LuxS/M16 peptidase-like"/>
    <property type="match status" value="2"/>
</dbReference>
<dbReference type="GO" id="GO:0046872">
    <property type="term" value="F:metal ion binding"/>
    <property type="evidence" value="ECO:0007669"/>
    <property type="project" value="InterPro"/>
</dbReference>
<organism evidence="4 5">
    <name type="scientific">Legionella erythra</name>
    <dbReference type="NCBI Taxonomy" id="448"/>
    <lineage>
        <taxon>Bacteria</taxon>
        <taxon>Pseudomonadati</taxon>
        <taxon>Pseudomonadota</taxon>
        <taxon>Gammaproteobacteria</taxon>
        <taxon>Legionellales</taxon>
        <taxon>Legionellaceae</taxon>
        <taxon>Legionella</taxon>
    </lineage>
</organism>
<dbReference type="InterPro" id="IPR011249">
    <property type="entry name" value="Metalloenz_LuxS/M16"/>
</dbReference>
<dbReference type="Pfam" id="PF00675">
    <property type="entry name" value="Peptidase_M16"/>
    <property type="match status" value="1"/>
</dbReference>
<feature type="chain" id="PRO_5006913421" evidence="1">
    <location>
        <begin position="20"/>
        <end position="432"/>
    </location>
</feature>
<keyword evidence="5" id="KW-1185">Reference proteome</keyword>
<evidence type="ECO:0000259" key="2">
    <source>
        <dbReference type="Pfam" id="PF00675"/>
    </source>
</evidence>
<dbReference type="PATRIC" id="fig|448.7.peg.637"/>
<evidence type="ECO:0000313" key="5">
    <source>
        <dbReference type="Proteomes" id="UP000054773"/>
    </source>
</evidence>
<feature type="signal peptide" evidence="1">
    <location>
        <begin position="1"/>
        <end position="19"/>
    </location>
</feature>
<evidence type="ECO:0000256" key="1">
    <source>
        <dbReference type="SAM" id="SignalP"/>
    </source>
</evidence>
<proteinExistence type="predicted"/>
<reference evidence="4 5" key="1">
    <citation type="submission" date="2015-11" db="EMBL/GenBank/DDBJ databases">
        <title>Genomic analysis of 38 Legionella species identifies large and diverse effector repertoires.</title>
        <authorList>
            <person name="Burstein D."/>
            <person name="Amaro F."/>
            <person name="Zusman T."/>
            <person name="Lifshitz Z."/>
            <person name="Cohen O."/>
            <person name="Gilbert J.A."/>
            <person name="Pupko T."/>
            <person name="Shuman H.A."/>
            <person name="Segal G."/>
        </authorList>
    </citation>
    <scope>NUCLEOTIDE SEQUENCE [LARGE SCALE GENOMIC DNA]</scope>
    <source>
        <strain evidence="4 5">SE-32A-C8</strain>
    </source>
</reference>
<dbReference type="InterPro" id="IPR050361">
    <property type="entry name" value="MPP/UQCRC_Complex"/>
</dbReference>
<dbReference type="SUPFAM" id="SSF63411">
    <property type="entry name" value="LuxS/MPP-like metallohydrolase"/>
    <property type="match status" value="2"/>
</dbReference>
<dbReference type="OrthoDB" id="9811314at2"/>
<feature type="domain" description="Peptidase M16 N-terminal" evidence="2">
    <location>
        <begin position="42"/>
        <end position="182"/>
    </location>
</feature>
<dbReference type="Proteomes" id="UP000054773">
    <property type="component" value="Unassembled WGS sequence"/>
</dbReference>
<keyword evidence="4" id="KW-0378">Hydrolase</keyword>